<evidence type="ECO:0000256" key="2">
    <source>
        <dbReference type="ARBA" id="ARBA00022676"/>
    </source>
</evidence>
<accession>A0A2S9QIR1</accession>
<keyword evidence="2" id="KW-0328">Glycosyltransferase</keyword>
<evidence type="ECO:0000313" key="6">
    <source>
        <dbReference type="EMBL" id="PRH89247.1"/>
    </source>
</evidence>
<keyword evidence="7" id="KW-1185">Reference proteome</keyword>
<reference evidence="6 7" key="1">
    <citation type="submission" date="2018-02" db="EMBL/GenBank/DDBJ databases">
        <title>Whole genome sequencing of endophytic bacterium.</title>
        <authorList>
            <person name="Eedara R."/>
            <person name="Podile A.R."/>
        </authorList>
    </citation>
    <scope>NUCLEOTIDE SEQUENCE [LARGE SCALE GENOMIC DNA]</scope>
    <source>
        <strain evidence="6 7">RP1T</strain>
    </source>
</reference>
<gene>
    <name evidence="6" type="ORF">C5L14_01230</name>
</gene>
<dbReference type="EMBL" id="PUEJ01000001">
    <property type="protein sequence ID" value="PRH89247.1"/>
    <property type="molecule type" value="Genomic_DNA"/>
</dbReference>
<dbReference type="Pfam" id="PF13439">
    <property type="entry name" value="Glyco_transf_4"/>
    <property type="match status" value="1"/>
</dbReference>
<evidence type="ECO:0000313" key="7">
    <source>
        <dbReference type="Proteomes" id="UP000237682"/>
    </source>
</evidence>
<dbReference type="SUPFAM" id="SSF53756">
    <property type="entry name" value="UDP-Glycosyltransferase/glycogen phosphorylase"/>
    <property type="match status" value="1"/>
</dbReference>
<evidence type="ECO:0000259" key="4">
    <source>
        <dbReference type="Pfam" id="PF00534"/>
    </source>
</evidence>
<protein>
    <submittedName>
        <fullName evidence="6">Glycosyltransferase</fullName>
    </submittedName>
</protein>
<dbReference type="AlphaFoldDB" id="A0A2S9QIR1"/>
<dbReference type="Proteomes" id="UP000237682">
    <property type="component" value="Unassembled WGS sequence"/>
</dbReference>
<evidence type="ECO:0000256" key="1">
    <source>
        <dbReference type="ARBA" id="ARBA00009481"/>
    </source>
</evidence>
<name>A0A2S9QIR1_9HYPH</name>
<dbReference type="CDD" id="cd03801">
    <property type="entry name" value="GT4_PimA-like"/>
    <property type="match status" value="1"/>
</dbReference>
<feature type="domain" description="Glycosyltransferase subfamily 4-like N-terminal" evidence="5">
    <location>
        <begin position="20"/>
        <end position="168"/>
    </location>
</feature>
<comment type="caution">
    <text evidence="6">The sequence shown here is derived from an EMBL/GenBank/DDBJ whole genome shotgun (WGS) entry which is preliminary data.</text>
</comment>
<organism evidence="6 7">
    <name type="scientific">Labrys okinawensis</name>
    <dbReference type="NCBI Taxonomy" id="346911"/>
    <lineage>
        <taxon>Bacteria</taxon>
        <taxon>Pseudomonadati</taxon>
        <taxon>Pseudomonadota</taxon>
        <taxon>Alphaproteobacteria</taxon>
        <taxon>Hyphomicrobiales</taxon>
        <taxon>Xanthobacteraceae</taxon>
        <taxon>Labrys</taxon>
    </lineage>
</organism>
<proteinExistence type="inferred from homology"/>
<dbReference type="InterPro" id="IPR028098">
    <property type="entry name" value="Glyco_trans_4-like_N"/>
</dbReference>
<comment type="similarity">
    <text evidence="1">Belongs to the glycosyltransferase group 1 family. Glycosyltransferase 4 subfamily.</text>
</comment>
<dbReference type="InterPro" id="IPR001296">
    <property type="entry name" value="Glyco_trans_1"/>
</dbReference>
<feature type="domain" description="Glycosyl transferase family 1" evidence="4">
    <location>
        <begin position="186"/>
        <end position="342"/>
    </location>
</feature>
<evidence type="ECO:0000256" key="3">
    <source>
        <dbReference type="ARBA" id="ARBA00022679"/>
    </source>
</evidence>
<dbReference type="PANTHER" id="PTHR12526:SF640">
    <property type="entry name" value="COLANIC ACID BIOSYNTHESIS GLYCOSYLTRANSFERASE WCAL-RELATED"/>
    <property type="match status" value="1"/>
</dbReference>
<sequence length="361" mass="39066">MASRPLRILVLLTDGWGMAGGIARYNQDFLTALAGSVTVGDVVVLPRWANDAAAGLPARLVQLAPHPDRGSYSVAACKQALSRRYDLIFCGHLFMAPLAAALSRLARMPLWLQLHGIESWARPNLAIRQAARRARLITAVSRATRSRALAWLDCEAECVRVLPNTVDERFSPGTPPAALADRLGTQGRRVILTVGRLSSQERYKGHDRVIEALPRIRSRYPEILYLIAGDGDDRDRLARVGQRLGVSDLIRFTGPVSQAQLPDIYRLADVFAMPSTGEGFGIVFLEAAATGLPVVAARGDGSTDALADGKLGTLIDPDAPHALAEAIIASLDRGRPTPERASRFAFSHFAAQVDHLVSSRF</sequence>
<keyword evidence="3 6" id="KW-0808">Transferase</keyword>
<dbReference type="Gene3D" id="3.40.50.2000">
    <property type="entry name" value="Glycogen Phosphorylase B"/>
    <property type="match status" value="2"/>
</dbReference>
<evidence type="ECO:0000259" key="5">
    <source>
        <dbReference type="Pfam" id="PF13439"/>
    </source>
</evidence>
<dbReference type="Pfam" id="PF00534">
    <property type="entry name" value="Glycos_transf_1"/>
    <property type="match status" value="1"/>
</dbReference>
<dbReference type="GO" id="GO:0016757">
    <property type="term" value="F:glycosyltransferase activity"/>
    <property type="evidence" value="ECO:0007669"/>
    <property type="project" value="UniProtKB-KW"/>
</dbReference>
<dbReference type="PANTHER" id="PTHR12526">
    <property type="entry name" value="GLYCOSYLTRANSFERASE"/>
    <property type="match status" value="1"/>
</dbReference>